<organism evidence="1 2">
    <name type="scientific">Canavalia gladiata</name>
    <name type="common">Sword bean</name>
    <name type="synonym">Dolichos gladiatus</name>
    <dbReference type="NCBI Taxonomy" id="3824"/>
    <lineage>
        <taxon>Eukaryota</taxon>
        <taxon>Viridiplantae</taxon>
        <taxon>Streptophyta</taxon>
        <taxon>Embryophyta</taxon>
        <taxon>Tracheophyta</taxon>
        <taxon>Spermatophyta</taxon>
        <taxon>Magnoliopsida</taxon>
        <taxon>eudicotyledons</taxon>
        <taxon>Gunneridae</taxon>
        <taxon>Pentapetalae</taxon>
        <taxon>rosids</taxon>
        <taxon>fabids</taxon>
        <taxon>Fabales</taxon>
        <taxon>Fabaceae</taxon>
        <taxon>Papilionoideae</taxon>
        <taxon>50 kb inversion clade</taxon>
        <taxon>NPAAA clade</taxon>
        <taxon>indigoferoid/millettioid clade</taxon>
        <taxon>Phaseoleae</taxon>
        <taxon>Canavalia</taxon>
    </lineage>
</organism>
<accession>A0AAN9QLY6</accession>
<evidence type="ECO:0000313" key="2">
    <source>
        <dbReference type="Proteomes" id="UP001367508"/>
    </source>
</evidence>
<protein>
    <submittedName>
        <fullName evidence="1">Uncharacterized protein</fullName>
    </submittedName>
</protein>
<comment type="caution">
    <text evidence="1">The sequence shown here is derived from an EMBL/GenBank/DDBJ whole genome shotgun (WGS) entry which is preliminary data.</text>
</comment>
<reference evidence="1 2" key="1">
    <citation type="submission" date="2024-01" db="EMBL/GenBank/DDBJ databases">
        <title>The genomes of 5 underutilized Papilionoideae crops provide insights into root nodulation and disease resistanc.</title>
        <authorList>
            <person name="Jiang F."/>
        </authorList>
    </citation>
    <scope>NUCLEOTIDE SEQUENCE [LARGE SCALE GENOMIC DNA]</scope>
    <source>
        <strain evidence="1">LVBAO_FW01</strain>
        <tissue evidence="1">Leaves</tissue>
    </source>
</reference>
<name>A0AAN9QLY6_CANGL</name>
<evidence type="ECO:0000313" key="1">
    <source>
        <dbReference type="EMBL" id="KAK7339306.1"/>
    </source>
</evidence>
<proteinExistence type="predicted"/>
<dbReference type="AlphaFoldDB" id="A0AAN9QLY6"/>
<sequence>MQGTWLVGSLHLDFSSRPLQRPLVRVSSTSSRSKIDQRVLGLSSSLGPHAYDFDILPWLPPSRPDLSVSFDVADPFWFNSPVTRARTLPPTGFVGLPFSFSDSNIDQSRSESQVIERFSNAGVGPFELSTMIP</sequence>
<gene>
    <name evidence="1" type="ORF">VNO77_19964</name>
</gene>
<dbReference type="EMBL" id="JAYMYQ010000004">
    <property type="protein sequence ID" value="KAK7339306.1"/>
    <property type="molecule type" value="Genomic_DNA"/>
</dbReference>
<dbReference type="Proteomes" id="UP001367508">
    <property type="component" value="Unassembled WGS sequence"/>
</dbReference>
<keyword evidence="2" id="KW-1185">Reference proteome</keyword>